<evidence type="ECO:0000313" key="9">
    <source>
        <dbReference type="Proteomes" id="UP001458880"/>
    </source>
</evidence>
<comment type="similarity">
    <text evidence="1">Belongs to the aldo/keto reductase family.</text>
</comment>
<gene>
    <name evidence="8" type="ORF">QE152_g6849</name>
</gene>
<evidence type="ECO:0000256" key="1">
    <source>
        <dbReference type="ARBA" id="ARBA00007905"/>
    </source>
</evidence>
<proteinExistence type="inferred from homology"/>
<dbReference type="PANTHER" id="PTHR11732">
    <property type="entry name" value="ALDO/KETO REDUCTASE"/>
    <property type="match status" value="1"/>
</dbReference>
<evidence type="ECO:0000259" key="7">
    <source>
        <dbReference type="Pfam" id="PF00248"/>
    </source>
</evidence>
<dbReference type="EMBL" id="JASPKY010000048">
    <property type="protein sequence ID" value="KAK9745511.1"/>
    <property type="molecule type" value="Genomic_DNA"/>
</dbReference>
<dbReference type="Proteomes" id="UP001458880">
    <property type="component" value="Unassembled WGS sequence"/>
</dbReference>
<evidence type="ECO:0000256" key="6">
    <source>
        <dbReference type="PIRSR" id="PIRSR000097-3"/>
    </source>
</evidence>
<dbReference type="InterPro" id="IPR020471">
    <property type="entry name" value="AKR"/>
</dbReference>
<name>A0AAW1MD75_POPJA</name>
<feature type="domain" description="NADP-dependent oxidoreductase" evidence="7">
    <location>
        <begin position="19"/>
        <end position="294"/>
    </location>
</feature>
<feature type="site" description="Lowers pKa of active site Tyr" evidence="6">
    <location>
        <position position="81"/>
    </location>
</feature>
<dbReference type="FunFam" id="3.20.20.100:FF:000006">
    <property type="entry name" value="Aldo-keto reductase family 1 member A1"/>
    <property type="match status" value="1"/>
</dbReference>
<organism evidence="8 9">
    <name type="scientific">Popillia japonica</name>
    <name type="common">Japanese beetle</name>
    <dbReference type="NCBI Taxonomy" id="7064"/>
    <lineage>
        <taxon>Eukaryota</taxon>
        <taxon>Metazoa</taxon>
        <taxon>Ecdysozoa</taxon>
        <taxon>Arthropoda</taxon>
        <taxon>Hexapoda</taxon>
        <taxon>Insecta</taxon>
        <taxon>Pterygota</taxon>
        <taxon>Neoptera</taxon>
        <taxon>Endopterygota</taxon>
        <taxon>Coleoptera</taxon>
        <taxon>Polyphaga</taxon>
        <taxon>Scarabaeiformia</taxon>
        <taxon>Scarabaeidae</taxon>
        <taxon>Rutelinae</taxon>
        <taxon>Popillia</taxon>
    </lineage>
</organism>
<dbReference type="PIRSF" id="PIRSF000097">
    <property type="entry name" value="AKR"/>
    <property type="match status" value="1"/>
</dbReference>
<protein>
    <submittedName>
        <fullName evidence="8">Aldo/keto reductase family</fullName>
    </submittedName>
</protein>
<evidence type="ECO:0000256" key="2">
    <source>
        <dbReference type="ARBA" id="ARBA00022857"/>
    </source>
</evidence>
<evidence type="ECO:0000256" key="5">
    <source>
        <dbReference type="PIRSR" id="PIRSR000097-2"/>
    </source>
</evidence>
<keyword evidence="2" id="KW-0521">NADP</keyword>
<dbReference type="GO" id="GO:0016491">
    <property type="term" value="F:oxidoreductase activity"/>
    <property type="evidence" value="ECO:0007669"/>
    <property type="project" value="UniProtKB-KW"/>
</dbReference>
<dbReference type="InterPro" id="IPR036812">
    <property type="entry name" value="NAD(P)_OxRdtase_dom_sf"/>
</dbReference>
<dbReference type="InterPro" id="IPR018170">
    <property type="entry name" value="Aldo/ket_reductase_CS"/>
</dbReference>
<dbReference type="PROSITE" id="PS00062">
    <property type="entry name" value="ALDOKETO_REDUCTASE_2"/>
    <property type="match status" value="1"/>
</dbReference>
<keyword evidence="9" id="KW-1185">Reference proteome</keyword>
<evidence type="ECO:0000256" key="3">
    <source>
        <dbReference type="ARBA" id="ARBA00023002"/>
    </source>
</evidence>
<feature type="binding site" evidence="5">
    <location>
        <position position="114"/>
    </location>
    <ligand>
        <name>substrate</name>
    </ligand>
</feature>
<sequence>MACDIFLTLQPGNVKMPALGYGTWQSLDDALERALETALEVGYRHIDTAERYMNEDVIGRVLKRWFDSGKLKREDIFVTTKLSPMEMQADKVENSLRESLRKLQLDYVDLYLIHFPLSIISKDNDVYGDPDFDVLDIWKKMEEQVDAGRTKTIGISNFSIKKVDKILKNCRIKPANNQVEMHVYLQQKELVDFCTKNGVTVVAYAPLGSRGYNHFLSKVGKPPRELPDIFTDPVVVEIAKKHSKKPSQVVIRFLLQTGVAAIPKTVTSERVKENFDVFDFVLDDGDMTKLRSIDKGNDGRVCDFRAVGRFWDHPDFEL</sequence>
<reference evidence="8 9" key="1">
    <citation type="journal article" date="2024" name="BMC Genomics">
        <title>De novo assembly and annotation of Popillia japonica's genome with initial clues to its potential as an invasive pest.</title>
        <authorList>
            <person name="Cucini C."/>
            <person name="Boschi S."/>
            <person name="Funari R."/>
            <person name="Cardaioli E."/>
            <person name="Iannotti N."/>
            <person name="Marturano G."/>
            <person name="Paoli F."/>
            <person name="Bruttini M."/>
            <person name="Carapelli A."/>
            <person name="Frati F."/>
            <person name="Nardi F."/>
        </authorList>
    </citation>
    <scope>NUCLEOTIDE SEQUENCE [LARGE SCALE GENOMIC DNA]</scope>
    <source>
        <strain evidence="8">DMR45628</strain>
    </source>
</reference>
<dbReference type="PRINTS" id="PR00069">
    <property type="entry name" value="ALDKETRDTASE"/>
</dbReference>
<dbReference type="PROSITE" id="PS00798">
    <property type="entry name" value="ALDOKETO_REDUCTASE_1"/>
    <property type="match status" value="1"/>
</dbReference>
<comment type="caution">
    <text evidence="8">The sequence shown here is derived from an EMBL/GenBank/DDBJ whole genome shotgun (WGS) entry which is preliminary data.</text>
</comment>
<dbReference type="Gene3D" id="3.20.20.100">
    <property type="entry name" value="NADP-dependent oxidoreductase domain"/>
    <property type="match status" value="1"/>
</dbReference>
<dbReference type="Pfam" id="PF00248">
    <property type="entry name" value="Aldo_ket_red"/>
    <property type="match status" value="1"/>
</dbReference>
<dbReference type="AlphaFoldDB" id="A0AAW1MD75"/>
<evidence type="ECO:0000313" key="8">
    <source>
        <dbReference type="EMBL" id="KAK9745511.1"/>
    </source>
</evidence>
<evidence type="ECO:0000256" key="4">
    <source>
        <dbReference type="PIRSR" id="PIRSR000097-1"/>
    </source>
</evidence>
<accession>A0AAW1MD75</accession>
<dbReference type="InterPro" id="IPR023210">
    <property type="entry name" value="NADP_OxRdtase_dom"/>
</dbReference>
<feature type="active site" description="Proton donor" evidence="4">
    <location>
        <position position="52"/>
    </location>
</feature>
<keyword evidence="3" id="KW-0560">Oxidoreductase</keyword>
<dbReference type="SUPFAM" id="SSF51430">
    <property type="entry name" value="NAD(P)-linked oxidoreductase"/>
    <property type="match status" value="1"/>
</dbReference>